<dbReference type="Pfam" id="PF13662">
    <property type="entry name" value="Toprim_4"/>
    <property type="match status" value="1"/>
</dbReference>
<keyword evidence="5 9" id="KW-0235">DNA replication</keyword>
<keyword evidence="2 9" id="KW-0639">Primosome</keyword>
<dbReference type="PANTHER" id="PTHR30313:SF2">
    <property type="entry name" value="DNA PRIMASE"/>
    <property type="match status" value="1"/>
</dbReference>
<evidence type="ECO:0000256" key="5">
    <source>
        <dbReference type="ARBA" id="ARBA00022705"/>
    </source>
</evidence>
<dbReference type="HAMAP" id="MF_00007">
    <property type="entry name" value="DNA_primase_DnaG_arc"/>
    <property type="match status" value="1"/>
</dbReference>
<dbReference type="FunFam" id="3.40.1360.10:FF:000010">
    <property type="entry name" value="DNA primase DnaG"/>
    <property type="match status" value="1"/>
</dbReference>
<keyword evidence="6" id="KW-0479">Metal-binding</keyword>
<dbReference type="GO" id="GO:0005737">
    <property type="term" value="C:cytoplasm"/>
    <property type="evidence" value="ECO:0007669"/>
    <property type="project" value="TreeGrafter"/>
</dbReference>
<dbReference type="AlphaFoldDB" id="A0A101EM46"/>
<evidence type="ECO:0000256" key="2">
    <source>
        <dbReference type="ARBA" id="ARBA00022515"/>
    </source>
</evidence>
<proteinExistence type="inferred from homology"/>
<evidence type="ECO:0000256" key="7">
    <source>
        <dbReference type="ARBA" id="ARBA00022842"/>
    </source>
</evidence>
<dbReference type="InterPro" id="IPR006171">
    <property type="entry name" value="TOPRIM_dom"/>
</dbReference>
<dbReference type="SMART" id="SM00493">
    <property type="entry name" value="TOPRIM"/>
    <property type="match status" value="1"/>
</dbReference>
<dbReference type="GO" id="GO:0000178">
    <property type="term" value="C:exosome (RNase complex)"/>
    <property type="evidence" value="ECO:0007669"/>
    <property type="project" value="UniProtKB-KW"/>
</dbReference>
<evidence type="ECO:0000256" key="4">
    <source>
        <dbReference type="ARBA" id="ARBA00022695"/>
    </source>
</evidence>
<dbReference type="SUPFAM" id="SSF56731">
    <property type="entry name" value="DNA primase core"/>
    <property type="match status" value="1"/>
</dbReference>
<keyword evidence="1 9" id="KW-0240">DNA-directed RNA polymerase</keyword>
<keyword evidence="9" id="KW-0271">Exosome</keyword>
<keyword evidence="8 9" id="KW-0804">Transcription</keyword>
<dbReference type="PANTHER" id="PTHR30313">
    <property type="entry name" value="DNA PRIMASE"/>
    <property type="match status" value="1"/>
</dbReference>
<dbReference type="EMBL" id="LGFD01000017">
    <property type="protein sequence ID" value="KUK17689.1"/>
    <property type="molecule type" value="Genomic_DNA"/>
</dbReference>
<evidence type="ECO:0000256" key="3">
    <source>
        <dbReference type="ARBA" id="ARBA00022679"/>
    </source>
</evidence>
<dbReference type="Proteomes" id="UP000053911">
    <property type="component" value="Unassembled WGS sequence"/>
</dbReference>
<dbReference type="InterPro" id="IPR020607">
    <property type="entry name" value="Primase_DnaG_arc"/>
</dbReference>
<evidence type="ECO:0000313" key="12">
    <source>
        <dbReference type="Proteomes" id="UP000053911"/>
    </source>
</evidence>
<evidence type="ECO:0000256" key="9">
    <source>
        <dbReference type="HAMAP-Rule" id="MF_00007"/>
    </source>
</evidence>
<dbReference type="GO" id="GO:1990077">
    <property type="term" value="C:primosome complex"/>
    <property type="evidence" value="ECO:0007669"/>
    <property type="project" value="UniProtKB-KW"/>
</dbReference>
<evidence type="ECO:0000256" key="1">
    <source>
        <dbReference type="ARBA" id="ARBA00022478"/>
    </source>
</evidence>
<dbReference type="GO" id="GO:0008143">
    <property type="term" value="F:poly(A) binding"/>
    <property type="evidence" value="ECO:0007669"/>
    <property type="project" value="InterPro"/>
</dbReference>
<name>A0A101EM46_9EURY</name>
<dbReference type="GO" id="GO:0006269">
    <property type="term" value="P:DNA replication, synthesis of primer"/>
    <property type="evidence" value="ECO:0007669"/>
    <property type="project" value="UniProtKB-UniRule"/>
</dbReference>
<comment type="catalytic activity">
    <reaction evidence="9">
        <text>ssDNA + n NTP = ssDNA/pppN(pN)n-1 hybrid + (n-1) diphosphate.</text>
        <dbReference type="EC" id="2.7.7.101"/>
    </reaction>
</comment>
<dbReference type="CDD" id="cd01029">
    <property type="entry name" value="TOPRIM_primases"/>
    <property type="match status" value="1"/>
</dbReference>
<dbReference type="OMA" id="DRVGPCE"/>
<keyword evidence="4 9" id="KW-0548">Nucleotidyltransferase</keyword>
<evidence type="ECO:0000256" key="8">
    <source>
        <dbReference type="ARBA" id="ARBA00023163"/>
    </source>
</evidence>
<organism evidence="11 12">
    <name type="scientific">Thermococcus sibiricus</name>
    <dbReference type="NCBI Taxonomy" id="172049"/>
    <lineage>
        <taxon>Archaea</taxon>
        <taxon>Methanobacteriati</taxon>
        <taxon>Methanobacteriota</taxon>
        <taxon>Thermococci</taxon>
        <taxon>Thermococcales</taxon>
        <taxon>Thermococcaceae</taxon>
        <taxon>Thermococcus</taxon>
    </lineage>
</organism>
<dbReference type="Gene3D" id="3.40.1360.10">
    <property type="match status" value="1"/>
</dbReference>
<dbReference type="InterPro" id="IPR050219">
    <property type="entry name" value="DnaG_primase"/>
</dbReference>
<evidence type="ECO:0000259" key="10">
    <source>
        <dbReference type="PROSITE" id="PS50880"/>
    </source>
</evidence>
<dbReference type="PROSITE" id="PS50880">
    <property type="entry name" value="TOPRIM"/>
    <property type="match status" value="1"/>
</dbReference>
<gene>
    <name evidence="9" type="primary">dnaG</name>
    <name evidence="11" type="ORF">XD54_1054</name>
</gene>
<feature type="domain" description="Toprim" evidence="10">
    <location>
        <begin position="222"/>
        <end position="296"/>
    </location>
</feature>
<dbReference type="InterPro" id="IPR034154">
    <property type="entry name" value="TOPRIM_DnaG/twinkle"/>
</dbReference>
<evidence type="ECO:0000256" key="6">
    <source>
        <dbReference type="ARBA" id="ARBA00022723"/>
    </source>
</evidence>
<comment type="caution">
    <text evidence="11">The sequence shown here is derived from an EMBL/GenBank/DDBJ whole genome shotgun (WGS) entry which is preliminary data.</text>
</comment>
<dbReference type="PATRIC" id="fig|172049.5.peg.1954"/>
<sequence length="489" mass="55312">MDYICGLKVSVSDPQQEGYGLKRKKTTIQQILLDKQRMLKKKEIEGDSMAAKDDFGTTKYVIHAEFEASGIVERPDVVGAIFGQTEGLLGDDLDLRELQKTGRIGRIKVDVHTRAGKSYGTITIPSSLDRVETAILAAALETIDRIGPSEARINVMRIEDVRATKRKYIIERAKEILETLMEEEIPETQEITEEVKKEVRAKELIEYGSEKLPAGPHIPFSDSIIIVEGRADVLNLLKHGIKNAIAVEGTSIPETIIKLSKERIVTAFTDGDRGGELILKELLQVADIDYVARAPEGKEVEELTKKEIIKSLRSKVPAEQVINELFAKGKSFYELMKEREQKPPTPIEKVEEVPMESKTEVQEEIHEKEPKIEEVKVEVEKKEERFIKPIRPPKLSEIDKFSKWIEEVKRDPKAILLDENESILAEIPIRDLSNSLNNKENIHAIIFNGIITQRLIDTVSEKGVKYLIGARKSNVVRRPINLKILTFAE</sequence>
<dbReference type="GO" id="GO:0046872">
    <property type="term" value="F:metal ion binding"/>
    <property type="evidence" value="ECO:0007669"/>
    <property type="project" value="UniProtKB-KW"/>
</dbReference>
<protein>
    <recommendedName>
        <fullName evidence="9">DNA primase DnaG</fullName>
        <ecNumber evidence="9">2.7.7.101</ecNumber>
    </recommendedName>
</protein>
<keyword evidence="3 9" id="KW-0808">Transferase</keyword>
<keyword evidence="7" id="KW-0460">Magnesium</keyword>
<comment type="function">
    <text evidence="9">RNA polymerase that catalyzes the synthesis of short RNA molecules used as primers for DNA polymerase during DNA replication. Also part of the exosome, which is a complex involved in RNA degradation. Acts as a poly(A)-binding protein that enhances the interaction between heteropolymeric, adenine-rich transcripts and the exosome.</text>
</comment>
<dbReference type="EC" id="2.7.7.101" evidence="9"/>
<accession>A0A101EM46</accession>
<evidence type="ECO:0000313" key="11">
    <source>
        <dbReference type="EMBL" id="KUK17689.1"/>
    </source>
</evidence>
<dbReference type="NCBIfam" id="NF003108">
    <property type="entry name" value="PRK04031.1-1"/>
    <property type="match status" value="1"/>
</dbReference>
<dbReference type="GO" id="GO:0003899">
    <property type="term" value="F:DNA-directed RNA polymerase activity"/>
    <property type="evidence" value="ECO:0007669"/>
    <property type="project" value="UniProtKB-UniRule"/>
</dbReference>
<comment type="similarity">
    <text evidence="9">Belongs to the archaeal DnaG primase family.</text>
</comment>
<dbReference type="GO" id="GO:0000428">
    <property type="term" value="C:DNA-directed RNA polymerase complex"/>
    <property type="evidence" value="ECO:0007669"/>
    <property type="project" value="UniProtKB-KW"/>
</dbReference>
<reference evidence="12" key="1">
    <citation type="journal article" date="2015" name="MBio">
        <title>Genome-Resolved Metagenomic Analysis Reveals Roles for Candidate Phyla and Other Microbial Community Members in Biogeochemical Transformations in Oil Reservoirs.</title>
        <authorList>
            <person name="Hu P."/>
            <person name="Tom L."/>
            <person name="Singh A."/>
            <person name="Thomas B.C."/>
            <person name="Baker B.J."/>
            <person name="Piceno Y.M."/>
            <person name="Andersen G.L."/>
            <person name="Banfield J.F."/>
        </authorList>
    </citation>
    <scope>NUCLEOTIDE SEQUENCE [LARGE SCALE GENOMIC DNA]</scope>
</reference>
<comment type="subunit">
    <text evidence="9">Forms a ternary complex with MCM helicase and DNA. Component of the archaeal exosome complex.</text>
</comment>